<reference evidence="9 10" key="1">
    <citation type="submission" date="2024-11" db="EMBL/GenBank/DDBJ databases">
        <title>A near-complete genome assembly of Cinchona calisaya.</title>
        <authorList>
            <person name="Lian D.C."/>
            <person name="Zhao X.W."/>
            <person name="Wei L."/>
        </authorList>
    </citation>
    <scope>NUCLEOTIDE SEQUENCE [LARGE SCALE GENOMIC DNA]</scope>
    <source>
        <tissue evidence="9">Nenye</tissue>
    </source>
</reference>
<dbReference type="InterPro" id="IPR006511">
    <property type="entry name" value="SHI_C"/>
</dbReference>
<dbReference type="AlphaFoldDB" id="A0ABD3B7F5"/>
<dbReference type="GO" id="GO:0003677">
    <property type="term" value="F:DNA binding"/>
    <property type="evidence" value="ECO:0007669"/>
    <property type="project" value="UniProtKB-KW"/>
</dbReference>
<gene>
    <name evidence="9" type="ORF">ACH5RR_002380</name>
</gene>
<dbReference type="PANTHER" id="PTHR31604">
    <property type="entry name" value="PROTEIN LATERAL ROOT PRIMORDIUM 1"/>
    <property type="match status" value="1"/>
</dbReference>
<evidence type="ECO:0000313" key="10">
    <source>
        <dbReference type="Proteomes" id="UP001630127"/>
    </source>
</evidence>
<evidence type="ECO:0000256" key="2">
    <source>
        <dbReference type="ARBA" id="ARBA00006911"/>
    </source>
</evidence>
<dbReference type="NCBIfam" id="TIGR01623">
    <property type="entry name" value="put_zinc_LRP1"/>
    <property type="match status" value="1"/>
</dbReference>
<evidence type="ECO:0000256" key="4">
    <source>
        <dbReference type="ARBA" id="ARBA00022833"/>
    </source>
</evidence>
<evidence type="ECO:0000256" key="3">
    <source>
        <dbReference type="ARBA" id="ARBA00022723"/>
    </source>
</evidence>
<feature type="region of interest" description="Disordered" evidence="8">
    <location>
        <begin position="161"/>
        <end position="194"/>
    </location>
</feature>
<dbReference type="EMBL" id="JBJUIK010000001">
    <property type="protein sequence ID" value="KAL3539014.1"/>
    <property type="molecule type" value="Genomic_DNA"/>
</dbReference>
<comment type="caution">
    <text evidence="9">The sequence shown here is derived from an EMBL/GenBank/DDBJ whole genome shotgun (WGS) entry which is preliminary data.</text>
</comment>
<dbReference type="PANTHER" id="PTHR31604:SF54">
    <property type="entry name" value="PROTEIN SHI RELATED SEQUENCE 1"/>
    <property type="match status" value="1"/>
</dbReference>
<sequence>MMRQDGSEGAILGSSISSSNSRCQDCGNQAKKDCVYLRCRTCCKTRGFQCQTHVKSTWVPVSTRRPRQNNNNPHQQQLSSTSPQHQHQLPQSNPKRSREIINPSLGLIEGNFPAEVSMPAVFKCIRVSSMDNVVDQFAYQTSVNIGGHAFKGVLYDQGPPDQSQYIAAGESSSGVGSGFHQQPNNLTTSTSTPSPHSNYYPIPFSAFMSSGTQFFQYPKS</sequence>
<feature type="compositionally biased region" description="Low complexity" evidence="8">
    <location>
        <begin position="68"/>
        <end position="77"/>
    </location>
</feature>
<keyword evidence="5" id="KW-0238">DNA-binding</keyword>
<feature type="region of interest" description="Disordered" evidence="8">
    <location>
        <begin position="1"/>
        <end position="23"/>
    </location>
</feature>
<evidence type="ECO:0000256" key="5">
    <source>
        <dbReference type="ARBA" id="ARBA00023125"/>
    </source>
</evidence>
<dbReference type="NCBIfam" id="TIGR01624">
    <property type="entry name" value="LRP1_Cterm"/>
    <property type="match status" value="1"/>
</dbReference>
<comment type="similarity">
    <text evidence="2">Belongs to the SHI protein family.</text>
</comment>
<proteinExistence type="inferred from homology"/>
<dbReference type="Proteomes" id="UP001630127">
    <property type="component" value="Unassembled WGS sequence"/>
</dbReference>
<dbReference type="InterPro" id="IPR006510">
    <property type="entry name" value="Znf_LRP1"/>
</dbReference>
<evidence type="ECO:0000256" key="1">
    <source>
        <dbReference type="ARBA" id="ARBA00004123"/>
    </source>
</evidence>
<evidence type="ECO:0000313" key="9">
    <source>
        <dbReference type="EMBL" id="KAL3539014.1"/>
    </source>
</evidence>
<dbReference type="GO" id="GO:0005634">
    <property type="term" value="C:nucleus"/>
    <property type="evidence" value="ECO:0007669"/>
    <property type="project" value="UniProtKB-SubCell"/>
</dbReference>
<evidence type="ECO:0000256" key="8">
    <source>
        <dbReference type="SAM" id="MobiDB-lite"/>
    </source>
</evidence>
<feature type="compositionally biased region" description="Low complexity" evidence="8">
    <location>
        <begin position="183"/>
        <end position="194"/>
    </location>
</feature>
<name>A0ABD3B7F5_9GENT</name>
<keyword evidence="6" id="KW-0010">Activator</keyword>
<keyword evidence="3" id="KW-0479">Metal-binding</keyword>
<accession>A0ABD3B7F5</accession>
<protein>
    <submittedName>
        <fullName evidence="9">Uncharacterized protein</fullName>
    </submittedName>
</protein>
<evidence type="ECO:0000256" key="7">
    <source>
        <dbReference type="ARBA" id="ARBA00023242"/>
    </source>
</evidence>
<keyword evidence="10" id="KW-1185">Reference proteome</keyword>
<dbReference type="Pfam" id="PF05142">
    <property type="entry name" value="DUF702"/>
    <property type="match status" value="1"/>
</dbReference>
<comment type="subcellular location">
    <subcellularLocation>
        <location evidence="1">Nucleus</location>
    </subcellularLocation>
</comment>
<organism evidence="9 10">
    <name type="scientific">Cinchona calisaya</name>
    <dbReference type="NCBI Taxonomy" id="153742"/>
    <lineage>
        <taxon>Eukaryota</taxon>
        <taxon>Viridiplantae</taxon>
        <taxon>Streptophyta</taxon>
        <taxon>Embryophyta</taxon>
        <taxon>Tracheophyta</taxon>
        <taxon>Spermatophyta</taxon>
        <taxon>Magnoliopsida</taxon>
        <taxon>eudicotyledons</taxon>
        <taxon>Gunneridae</taxon>
        <taxon>Pentapetalae</taxon>
        <taxon>asterids</taxon>
        <taxon>lamiids</taxon>
        <taxon>Gentianales</taxon>
        <taxon>Rubiaceae</taxon>
        <taxon>Cinchonoideae</taxon>
        <taxon>Cinchoneae</taxon>
        <taxon>Cinchona</taxon>
    </lineage>
</organism>
<dbReference type="InterPro" id="IPR007818">
    <property type="entry name" value="SHI"/>
</dbReference>
<evidence type="ECO:0000256" key="6">
    <source>
        <dbReference type="ARBA" id="ARBA00023159"/>
    </source>
</evidence>
<keyword evidence="4" id="KW-0862">Zinc</keyword>
<keyword evidence="7" id="KW-0539">Nucleus</keyword>
<feature type="region of interest" description="Disordered" evidence="8">
    <location>
        <begin position="61"/>
        <end position="98"/>
    </location>
</feature>
<feature type="compositionally biased region" description="Polar residues" evidence="8">
    <location>
        <begin position="78"/>
        <end position="94"/>
    </location>
</feature>
<dbReference type="GO" id="GO:0046872">
    <property type="term" value="F:metal ion binding"/>
    <property type="evidence" value="ECO:0007669"/>
    <property type="project" value="UniProtKB-KW"/>
</dbReference>